<gene>
    <name evidence="1" type="ORF">H4684_003830</name>
</gene>
<organism evidence="1 2">
    <name type="scientific">Desulfomicrobium macestii</name>
    <dbReference type="NCBI Taxonomy" id="90731"/>
    <lineage>
        <taxon>Bacteria</taxon>
        <taxon>Pseudomonadati</taxon>
        <taxon>Thermodesulfobacteriota</taxon>
        <taxon>Desulfovibrionia</taxon>
        <taxon>Desulfovibrionales</taxon>
        <taxon>Desulfomicrobiaceae</taxon>
        <taxon>Desulfomicrobium</taxon>
    </lineage>
</organism>
<sequence length="34" mass="4083">MSFPRRRESMTDYDYRLAHTFVIPVQAGIHDPFQ</sequence>
<comment type="caution">
    <text evidence="1">The sequence shown here is derived from an EMBL/GenBank/DDBJ whole genome shotgun (WGS) entry which is preliminary data.</text>
</comment>
<evidence type="ECO:0000313" key="2">
    <source>
        <dbReference type="Proteomes" id="UP000639010"/>
    </source>
</evidence>
<reference evidence="1 2" key="1">
    <citation type="submission" date="2020-10" db="EMBL/GenBank/DDBJ databases">
        <title>Genomic Encyclopedia of Type Strains, Phase IV (KMG-IV): sequencing the most valuable type-strain genomes for metagenomic binning, comparative biology and taxonomic classification.</title>
        <authorList>
            <person name="Goeker M."/>
        </authorList>
    </citation>
    <scope>NUCLEOTIDE SEQUENCE [LARGE SCALE GENOMIC DNA]</scope>
    <source>
        <strain evidence="1 2">DSM 4194</strain>
    </source>
</reference>
<dbReference type="EMBL" id="JADBGG010000046">
    <property type="protein sequence ID" value="MBE1427142.1"/>
    <property type="molecule type" value="Genomic_DNA"/>
</dbReference>
<dbReference type="Proteomes" id="UP000639010">
    <property type="component" value="Unassembled WGS sequence"/>
</dbReference>
<keyword evidence="2" id="KW-1185">Reference proteome</keyword>
<proteinExistence type="predicted"/>
<accession>A0ABR9H9H7</accession>
<protein>
    <submittedName>
        <fullName evidence="1">Uncharacterized protein</fullName>
    </submittedName>
</protein>
<evidence type="ECO:0000313" key="1">
    <source>
        <dbReference type="EMBL" id="MBE1427142.1"/>
    </source>
</evidence>
<name>A0ABR9H9H7_9BACT</name>